<feature type="coiled-coil region" evidence="5">
    <location>
        <begin position="451"/>
        <end position="482"/>
    </location>
</feature>
<keyword evidence="5" id="KW-0175">Coiled coil</keyword>
<dbReference type="GO" id="GO:0004888">
    <property type="term" value="F:transmembrane signaling receptor activity"/>
    <property type="evidence" value="ECO:0007669"/>
    <property type="project" value="TreeGrafter"/>
</dbReference>
<name>A0A4P8ISS4_9BURK</name>
<dbReference type="AlphaFoldDB" id="A0A4P8ISS4"/>
<feature type="domain" description="Methyl-accepting transducer" evidence="7">
    <location>
        <begin position="244"/>
        <end position="473"/>
    </location>
</feature>
<evidence type="ECO:0000256" key="5">
    <source>
        <dbReference type="SAM" id="Coils"/>
    </source>
</evidence>
<feature type="transmembrane region" description="Helical" evidence="6">
    <location>
        <begin position="166"/>
        <end position="185"/>
    </location>
</feature>
<keyword evidence="2" id="KW-0488">Methylation</keyword>
<dbReference type="FunFam" id="1.10.287.950:FF:000001">
    <property type="entry name" value="Methyl-accepting chemotaxis sensory transducer"/>
    <property type="match status" value="1"/>
</dbReference>
<dbReference type="Pfam" id="PF00015">
    <property type="entry name" value="MCPsignal"/>
    <property type="match status" value="1"/>
</dbReference>
<dbReference type="CDD" id="cd19411">
    <property type="entry name" value="MCP2201-like_sensor"/>
    <property type="match status" value="1"/>
</dbReference>
<dbReference type="PANTHER" id="PTHR43531">
    <property type="entry name" value="PROTEIN ICFG"/>
    <property type="match status" value="1"/>
</dbReference>
<dbReference type="Proteomes" id="UP000298656">
    <property type="component" value="Chromosome 1"/>
</dbReference>
<evidence type="ECO:0000313" key="9">
    <source>
        <dbReference type="EMBL" id="QCP51321.1"/>
    </source>
</evidence>
<dbReference type="PROSITE" id="PS50111">
    <property type="entry name" value="CHEMOTAXIS_TRANSDUC_2"/>
    <property type="match status" value="1"/>
</dbReference>
<evidence type="ECO:0000256" key="2">
    <source>
        <dbReference type="ARBA" id="ARBA00022481"/>
    </source>
</evidence>
<evidence type="ECO:0000259" key="7">
    <source>
        <dbReference type="PROSITE" id="PS50111"/>
    </source>
</evidence>
<keyword evidence="4" id="KW-0807">Transducer</keyword>
<dbReference type="InterPro" id="IPR047347">
    <property type="entry name" value="YvaQ-like_sensor"/>
</dbReference>
<dbReference type="Pfam" id="PF00672">
    <property type="entry name" value="HAMP"/>
    <property type="match status" value="1"/>
</dbReference>
<protein>
    <submittedName>
        <fullName evidence="9">HAMP domain-containing protein</fullName>
    </submittedName>
</protein>
<proteinExistence type="inferred from homology"/>
<dbReference type="PANTHER" id="PTHR43531:SF14">
    <property type="entry name" value="METHYL-ACCEPTING CHEMOTAXIS PROTEIN I-RELATED"/>
    <property type="match status" value="1"/>
</dbReference>
<dbReference type="GO" id="GO:0005886">
    <property type="term" value="C:plasma membrane"/>
    <property type="evidence" value="ECO:0007669"/>
    <property type="project" value="TreeGrafter"/>
</dbReference>
<dbReference type="PROSITE" id="PS50885">
    <property type="entry name" value="HAMP"/>
    <property type="match status" value="1"/>
</dbReference>
<dbReference type="SUPFAM" id="SSF58104">
    <property type="entry name" value="Methyl-accepting chemotaxis protein (MCP) signaling domain"/>
    <property type="match status" value="1"/>
</dbReference>
<evidence type="ECO:0000313" key="10">
    <source>
        <dbReference type="Proteomes" id="UP000298656"/>
    </source>
</evidence>
<dbReference type="SMART" id="SM00283">
    <property type="entry name" value="MA"/>
    <property type="match status" value="1"/>
</dbReference>
<dbReference type="CDD" id="cd06225">
    <property type="entry name" value="HAMP"/>
    <property type="match status" value="1"/>
</dbReference>
<comment type="similarity">
    <text evidence="3">Belongs to the methyl-accepting chemotaxis (MCP) protein family.</text>
</comment>
<comment type="subcellular location">
    <subcellularLocation>
        <location evidence="1">Membrane</location>
    </subcellularLocation>
</comment>
<dbReference type="GO" id="GO:0007165">
    <property type="term" value="P:signal transduction"/>
    <property type="evidence" value="ECO:0007669"/>
    <property type="project" value="UniProtKB-KW"/>
</dbReference>
<dbReference type="RefSeq" id="WP_137334106.1">
    <property type="nucleotide sequence ID" value="NZ_CP040077.1"/>
</dbReference>
<dbReference type="Gene3D" id="1.10.287.950">
    <property type="entry name" value="Methyl-accepting chemotaxis protein"/>
    <property type="match status" value="1"/>
</dbReference>
<keyword evidence="6" id="KW-0812">Transmembrane</keyword>
<keyword evidence="6" id="KW-0472">Membrane</keyword>
<dbReference type="InterPro" id="IPR024478">
    <property type="entry name" value="HlyB_4HB_MCP"/>
</dbReference>
<dbReference type="InterPro" id="IPR004089">
    <property type="entry name" value="MCPsignal_dom"/>
</dbReference>
<accession>A0A4P8ISS4</accession>
<evidence type="ECO:0000256" key="1">
    <source>
        <dbReference type="ARBA" id="ARBA00004370"/>
    </source>
</evidence>
<evidence type="ECO:0000256" key="3">
    <source>
        <dbReference type="ARBA" id="ARBA00029447"/>
    </source>
</evidence>
<reference evidence="9 10" key="1">
    <citation type="submission" date="2019-05" db="EMBL/GenBank/DDBJ databases">
        <title>Burkholderia sp. DHOD12, isolated from subtropical forest soil.</title>
        <authorList>
            <person name="Gao Z.-H."/>
            <person name="Qiu L.-H."/>
        </authorList>
    </citation>
    <scope>NUCLEOTIDE SEQUENCE [LARGE SCALE GENOMIC DNA]</scope>
    <source>
        <strain evidence="9 10">DHOD12</strain>
    </source>
</reference>
<dbReference type="SMART" id="SM00304">
    <property type="entry name" value="HAMP"/>
    <property type="match status" value="1"/>
</dbReference>
<dbReference type="GO" id="GO:0006935">
    <property type="term" value="P:chemotaxis"/>
    <property type="evidence" value="ECO:0007669"/>
    <property type="project" value="TreeGrafter"/>
</dbReference>
<dbReference type="Pfam" id="PF12729">
    <property type="entry name" value="4HB_MCP_1"/>
    <property type="match status" value="1"/>
</dbReference>
<organism evidence="9 10">
    <name type="scientific">Trinickia violacea</name>
    <dbReference type="NCBI Taxonomy" id="2571746"/>
    <lineage>
        <taxon>Bacteria</taxon>
        <taxon>Pseudomonadati</taxon>
        <taxon>Pseudomonadota</taxon>
        <taxon>Betaproteobacteria</taxon>
        <taxon>Burkholderiales</taxon>
        <taxon>Burkholderiaceae</taxon>
        <taxon>Trinickia</taxon>
    </lineage>
</organism>
<evidence type="ECO:0000256" key="4">
    <source>
        <dbReference type="PROSITE-ProRule" id="PRU00284"/>
    </source>
</evidence>
<dbReference type="InterPro" id="IPR003660">
    <property type="entry name" value="HAMP_dom"/>
</dbReference>
<evidence type="ECO:0000259" key="8">
    <source>
        <dbReference type="PROSITE" id="PS50885"/>
    </source>
</evidence>
<feature type="domain" description="HAMP" evidence="8">
    <location>
        <begin position="187"/>
        <end position="239"/>
    </location>
</feature>
<dbReference type="EMBL" id="CP040077">
    <property type="protein sequence ID" value="QCP51321.1"/>
    <property type="molecule type" value="Genomic_DNA"/>
</dbReference>
<dbReference type="Gene3D" id="6.10.340.10">
    <property type="match status" value="1"/>
</dbReference>
<keyword evidence="10" id="KW-1185">Reference proteome</keyword>
<sequence length="530" mass="55502">MCVVAIVSMSKMADGTTHLVEHDWAAGVQVTRALDNERGSIARVFQIASDPSADRMREARDRLHDNQSEYDDALQKLGAMLTEADGQAVLAKARASEALYNDACTQTIALVDAGKRDEAVQLAYGDTYVKLHRFADDLRALSNYQAHAASLAVDASARVSTISRTVMIAAALLAVLAGSVLAWAVTRRITRPLATAVFAANQVAAGDFTVELRPEGKDEIADLLHALNEMASKLSGVLRGVGEVAAAVTSAAHEIAAGNIDLSQRTEQQAASLEETAASMEELTSTVQHNAGNARHANEMSARVTQDVGAGANAVDEIVATMQGIAESSKNVEGIITVIESIAFQTNILALNAAVEAARAGEQGRGFAVVAGEVRTLAQRSASAAREIRDLISDSVARVAAGSTLVHRTGETMTGIRGDVERVSGLIAEIAGASEEQGRGIGQVSIAVTQMDEVTQQNAALVEEAAAAAQSLSEQAARLQQTLTGFKLRNRSDFARAGGSTATRKWTATHAGAARAEPDDWAIAADAAVN</sequence>
<dbReference type="InterPro" id="IPR051310">
    <property type="entry name" value="MCP_chemotaxis"/>
</dbReference>
<dbReference type="OrthoDB" id="5441488at2"/>
<dbReference type="KEGG" id="tvl:FAZ95_20495"/>
<evidence type="ECO:0000256" key="6">
    <source>
        <dbReference type="SAM" id="Phobius"/>
    </source>
</evidence>
<gene>
    <name evidence="9" type="ORF">FAZ95_20495</name>
</gene>
<keyword evidence="6" id="KW-1133">Transmembrane helix</keyword>
<dbReference type="CDD" id="cd11386">
    <property type="entry name" value="MCP_signal"/>
    <property type="match status" value="1"/>
</dbReference>